<feature type="region of interest" description="Disordered" evidence="2">
    <location>
        <begin position="360"/>
        <end position="379"/>
    </location>
</feature>
<keyword evidence="5" id="KW-1185">Reference proteome</keyword>
<evidence type="ECO:0000256" key="1">
    <source>
        <dbReference type="SAM" id="Coils"/>
    </source>
</evidence>
<dbReference type="OMA" id="GEDVYGW"/>
<evidence type="ECO:0000259" key="3">
    <source>
        <dbReference type="Pfam" id="PF19259"/>
    </source>
</evidence>
<organism evidence="4 5">
    <name type="scientific">Helianthus annuus</name>
    <name type="common">Common sunflower</name>
    <dbReference type="NCBI Taxonomy" id="4232"/>
    <lineage>
        <taxon>Eukaryota</taxon>
        <taxon>Viridiplantae</taxon>
        <taxon>Streptophyta</taxon>
        <taxon>Embryophyta</taxon>
        <taxon>Tracheophyta</taxon>
        <taxon>Spermatophyta</taxon>
        <taxon>Magnoliopsida</taxon>
        <taxon>eudicotyledons</taxon>
        <taxon>Gunneridae</taxon>
        <taxon>Pentapetalae</taxon>
        <taxon>asterids</taxon>
        <taxon>campanulids</taxon>
        <taxon>Asterales</taxon>
        <taxon>Asteraceae</taxon>
        <taxon>Asteroideae</taxon>
        <taxon>Heliantheae alliance</taxon>
        <taxon>Heliantheae</taxon>
        <taxon>Helianthus</taxon>
    </lineage>
</organism>
<evidence type="ECO:0000313" key="4">
    <source>
        <dbReference type="EMBL" id="OTG24956.1"/>
    </source>
</evidence>
<sequence>MVNHNARLDAHEQLIQKLQDDLTAQSSRLDSIAAALEADRLENSEFRKMMASFVRQQEKNMADDGSLGSGIFESGGGSQGPSHSLPSAVKKVKLPEFCGFDPQGWIQKANLYFDINQTPDTLRLRLAQLSMSGVAQHWFTVLKQVHDSLTWSDFQSELLQRFSGLEIHNPYEQLATIQQSDSIHDYIEDFEYLLSLIPRLPESQTLGYFVAGLKEDVKQRVRLHRPTSCIDAMSLARDVELMLRPSDSSSLLSRFRHSQPVGLPVEGSGFRHHSWGTRVSKPVGNSGSVSGFGAAGYRDRGIRSLSRTEWEERQKKGQCYKCGQPYSPTHTCPNGKLRVMLLGDDEPDEFEGLHFQLEQLDDGQSDRGSHTAMGFSTKP</sequence>
<reference evidence="5" key="1">
    <citation type="journal article" date="2017" name="Nature">
        <title>The sunflower genome provides insights into oil metabolism, flowering and Asterid evolution.</title>
        <authorList>
            <person name="Badouin H."/>
            <person name="Gouzy J."/>
            <person name="Grassa C.J."/>
            <person name="Murat F."/>
            <person name="Staton S.E."/>
            <person name="Cottret L."/>
            <person name="Lelandais-Briere C."/>
            <person name="Owens G.L."/>
            <person name="Carrere S."/>
            <person name="Mayjonade B."/>
            <person name="Legrand L."/>
            <person name="Gill N."/>
            <person name="Kane N.C."/>
            <person name="Bowers J.E."/>
            <person name="Hubner S."/>
            <person name="Bellec A."/>
            <person name="Berard A."/>
            <person name="Berges H."/>
            <person name="Blanchet N."/>
            <person name="Boniface M.C."/>
            <person name="Brunel D."/>
            <person name="Catrice O."/>
            <person name="Chaidir N."/>
            <person name="Claudel C."/>
            <person name="Donnadieu C."/>
            <person name="Faraut T."/>
            <person name="Fievet G."/>
            <person name="Helmstetter N."/>
            <person name="King M."/>
            <person name="Knapp S.J."/>
            <person name="Lai Z."/>
            <person name="Le Paslier M.C."/>
            <person name="Lippi Y."/>
            <person name="Lorenzon L."/>
            <person name="Mandel J.R."/>
            <person name="Marage G."/>
            <person name="Marchand G."/>
            <person name="Marquand E."/>
            <person name="Bret-Mestries E."/>
            <person name="Morien E."/>
            <person name="Nambeesan S."/>
            <person name="Nguyen T."/>
            <person name="Pegot-Espagnet P."/>
            <person name="Pouilly N."/>
            <person name="Raftis F."/>
            <person name="Sallet E."/>
            <person name="Schiex T."/>
            <person name="Thomas J."/>
            <person name="Vandecasteele C."/>
            <person name="Vares D."/>
            <person name="Vear F."/>
            <person name="Vautrin S."/>
            <person name="Crespi M."/>
            <person name="Mangin B."/>
            <person name="Burke J.M."/>
            <person name="Salse J."/>
            <person name="Munos S."/>
            <person name="Vincourt P."/>
            <person name="Rieseberg L.H."/>
            <person name="Langlade N.B."/>
        </authorList>
    </citation>
    <scope>NUCLEOTIDE SEQUENCE [LARGE SCALE GENOMIC DNA]</scope>
    <source>
        <strain evidence="5">cv. SF193</strain>
    </source>
</reference>
<dbReference type="InParanoid" id="A0A251UQ20"/>
<dbReference type="PANTHER" id="PTHR33223">
    <property type="entry name" value="CCHC-TYPE DOMAIN-CONTAINING PROTEIN"/>
    <property type="match status" value="1"/>
</dbReference>
<feature type="region of interest" description="Disordered" evidence="2">
    <location>
        <begin position="64"/>
        <end position="85"/>
    </location>
</feature>
<evidence type="ECO:0000313" key="5">
    <source>
        <dbReference type="Proteomes" id="UP000215914"/>
    </source>
</evidence>
<dbReference type="PANTHER" id="PTHR33223:SF6">
    <property type="entry name" value="CCHC-TYPE DOMAIN-CONTAINING PROTEIN"/>
    <property type="match status" value="1"/>
</dbReference>
<proteinExistence type="predicted"/>
<accession>A0A251UQ20</accession>
<dbReference type="Proteomes" id="UP000215914">
    <property type="component" value="Chromosome 5"/>
</dbReference>
<feature type="domain" description="Ty3 transposon capsid-like protein" evidence="3">
    <location>
        <begin position="106"/>
        <end position="240"/>
    </location>
</feature>
<feature type="coiled-coil region" evidence="1">
    <location>
        <begin position="1"/>
        <end position="28"/>
    </location>
</feature>
<evidence type="ECO:0000256" key="2">
    <source>
        <dbReference type="SAM" id="MobiDB-lite"/>
    </source>
</evidence>
<gene>
    <name evidence="4" type="ORF">HannXRQ_Chr05g0142391</name>
</gene>
<dbReference type="EMBL" id="CM007894">
    <property type="protein sequence ID" value="OTG24956.1"/>
    <property type="molecule type" value="Genomic_DNA"/>
</dbReference>
<name>A0A251UQ20_HELAN</name>
<dbReference type="Pfam" id="PF19259">
    <property type="entry name" value="Ty3_capsid"/>
    <property type="match status" value="1"/>
</dbReference>
<keyword evidence="1" id="KW-0175">Coiled coil</keyword>
<protein>
    <submittedName>
        <fullName evidence="4">Putative retrotransposon gag domain-containing protein</fullName>
    </submittedName>
</protein>
<dbReference type="InterPro" id="IPR045358">
    <property type="entry name" value="Ty3_capsid"/>
</dbReference>
<dbReference type="AlphaFoldDB" id="A0A251UQ20"/>